<dbReference type="AlphaFoldDB" id="F2LU84"/>
<keyword evidence="2" id="KW-1185">Reference proteome</keyword>
<gene>
    <name evidence="1" type="ordered locus">Hipma_1593</name>
</gene>
<evidence type="ECO:0000313" key="1">
    <source>
        <dbReference type="EMBL" id="AEA34547.1"/>
    </source>
</evidence>
<accession>F2LU84</accession>
<organism evidence="1 2">
    <name type="scientific">Hippea maritima (strain ATCC 700847 / DSM 10411 / MH2)</name>
    <dbReference type="NCBI Taxonomy" id="760142"/>
    <lineage>
        <taxon>Bacteria</taxon>
        <taxon>Pseudomonadati</taxon>
        <taxon>Campylobacterota</taxon>
        <taxon>Desulfurellia</taxon>
        <taxon>Desulfurellales</taxon>
        <taxon>Hippeaceae</taxon>
        <taxon>Hippea</taxon>
    </lineage>
</organism>
<dbReference type="KEGG" id="hmr:Hipma_1593"/>
<name>F2LU84_HIPMA</name>
<sequence>MLELQHEDFAYNIKSNFSKEELDFIAKKAAIVYSVCICLFLKDDIFIEVVGDSDDLQIYYHKGEEEKYISKKEFMDLINYKEPAELRVIEVD</sequence>
<dbReference type="Proteomes" id="UP000008139">
    <property type="component" value="Chromosome"/>
</dbReference>
<dbReference type="RefSeq" id="WP_013682573.1">
    <property type="nucleotide sequence ID" value="NC_015318.1"/>
</dbReference>
<dbReference type="EMBL" id="CP002606">
    <property type="protein sequence ID" value="AEA34547.1"/>
    <property type="molecule type" value="Genomic_DNA"/>
</dbReference>
<protein>
    <submittedName>
        <fullName evidence="1">Dihydroorotate dehydrogenase, electron transfer subunit, iron-sulfur cluster binding domain protein</fullName>
    </submittedName>
</protein>
<reference evidence="1 2" key="1">
    <citation type="journal article" date="2011" name="Stand. Genomic Sci.">
        <title>Complete genome sequence of the thermophilic sulfur-reducer Hippea maritima type strain (MH(2)).</title>
        <authorList>
            <person name="Huntemann M."/>
            <person name="Lu M."/>
            <person name="Nolan M."/>
            <person name="Lapidus A."/>
            <person name="Lucas S."/>
            <person name="Hammon N."/>
            <person name="Deshpande S."/>
            <person name="Cheng J.F."/>
            <person name="Tapia R."/>
            <person name="Han C."/>
            <person name="Goodwin L."/>
            <person name="Pitluck S."/>
            <person name="Liolios K."/>
            <person name="Pagani I."/>
            <person name="Ivanova N."/>
            <person name="Ovchinikova G."/>
            <person name="Pati A."/>
            <person name="Chen A."/>
            <person name="Palaniappan K."/>
            <person name="Land M."/>
            <person name="Hauser L."/>
            <person name="Jeffries C.D."/>
            <person name="Detter J.C."/>
            <person name="Brambilla E.M."/>
            <person name="Rohde M."/>
            <person name="Spring S."/>
            <person name="Goker M."/>
            <person name="Woyke T."/>
            <person name="Bristow J."/>
            <person name="Eisen J.A."/>
            <person name="Markowitz V."/>
            <person name="Hugenholtz P."/>
            <person name="Kyrpides N.C."/>
            <person name="Klenk H.P."/>
            <person name="Mavromatis K."/>
        </authorList>
    </citation>
    <scope>NUCLEOTIDE SEQUENCE [LARGE SCALE GENOMIC DNA]</scope>
    <source>
        <strain evidence="2">ATCC 700847 / DSM 10411 / MH2</strain>
    </source>
</reference>
<reference evidence="2" key="2">
    <citation type="submission" date="2011-03" db="EMBL/GenBank/DDBJ databases">
        <title>The complete genome of Hippea maritima DSM 10411.</title>
        <authorList>
            <consortium name="US DOE Joint Genome Institute (JGI-PGF)"/>
            <person name="Lucas S."/>
            <person name="Copeland A."/>
            <person name="Lapidus A."/>
            <person name="Bruce D."/>
            <person name="Goodwin L."/>
            <person name="Pitluck S."/>
            <person name="Peters L."/>
            <person name="Kyrpides N."/>
            <person name="Mavromatis K."/>
            <person name="Pagani I."/>
            <person name="Ivanova N."/>
            <person name="Mikhailova N."/>
            <person name="Lu M."/>
            <person name="Detter J.C."/>
            <person name="Tapia R."/>
            <person name="Han C."/>
            <person name="Land M."/>
            <person name="Hauser L."/>
            <person name="Markowitz V."/>
            <person name="Cheng J.-F."/>
            <person name="Hugenholtz P."/>
            <person name="Woyke T."/>
            <person name="Wu D."/>
            <person name="Spring S."/>
            <person name="Schroeder M."/>
            <person name="Brambilla E."/>
            <person name="Klenk H.-P."/>
            <person name="Eisen J.A."/>
        </authorList>
    </citation>
    <scope>NUCLEOTIDE SEQUENCE [LARGE SCALE GENOMIC DNA]</scope>
    <source>
        <strain evidence="2">ATCC 700847 / DSM 10411 / MH2</strain>
    </source>
</reference>
<dbReference type="HOGENOM" id="CLU_2409256_0_0_7"/>
<proteinExistence type="predicted"/>
<dbReference type="InParanoid" id="F2LU84"/>
<evidence type="ECO:0000313" key="2">
    <source>
        <dbReference type="Proteomes" id="UP000008139"/>
    </source>
</evidence>